<organism evidence="2 3">
    <name type="scientific">Ferruginivarius sediminum</name>
    <dbReference type="NCBI Taxonomy" id="2661937"/>
    <lineage>
        <taxon>Bacteria</taxon>
        <taxon>Pseudomonadati</taxon>
        <taxon>Pseudomonadota</taxon>
        <taxon>Alphaproteobacteria</taxon>
        <taxon>Rhodospirillales</taxon>
        <taxon>Rhodospirillaceae</taxon>
        <taxon>Ferruginivarius</taxon>
    </lineage>
</organism>
<dbReference type="SUPFAM" id="SSF142433">
    <property type="entry name" value="CinA-like"/>
    <property type="match status" value="1"/>
</dbReference>
<evidence type="ECO:0000313" key="3">
    <source>
        <dbReference type="Proteomes" id="UP000253941"/>
    </source>
</evidence>
<evidence type="ECO:0000313" key="2">
    <source>
        <dbReference type="EMBL" id="RDD62101.1"/>
    </source>
</evidence>
<comment type="caution">
    <text evidence="2">The sequence shown here is derived from an EMBL/GenBank/DDBJ whole genome shotgun (WGS) entry which is preliminary data.</text>
</comment>
<gene>
    <name evidence="2" type="ORF">DRB17_09705</name>
</gene>
<protein>
    <submittedName>
        <fullName evidence="2">CinA family protein</fullName>
    </submittedName>
</protein>
<dbReference type="InterPro" id="IPR008136">
    <property type="entry name" value="CinA_C"/>
</dbReference>
<feature type="domain" description="CinA C-terminal" evidence="1">
    <location>
        <begin position="10"/>
        <end position="159"/>
    </location>
</feature>
<dbReference type="InterPro" id="IPR036653">
    <property type="entry name" value="CinA-like_C"/>
</dbReference>
<dbReference type="AlphaFoldDB" id="A0A369T9T8"/>
<accession>A0A369T9T8</accession>
<dbReference type="Gene3D" id="3.90.950.20">
    <property type="entry name" value="CinA-like"/>
    <property type="match status" value="1"/>
</dbReference>
<evidence type="ECO:0000259" key="1">
    <source>
        <dbReference type="Pfam" id="PF02464"/>
    </source>
</evidence>
<name>A0A369T9T8_9PROT</name>
<sequence length="162" mass="16846">MFSSELLEKAEVLLEAYRKKGWMLATAESCTGGLISGCLTEIAGSSDVVERGFVTYTNTAKMEMLGVASATLERVGAVSGEVAEEMAAGALAHSPVQATLSATGIAGPGGGSADKPVGLVYFGMATQQGLRSHERHVLSGNRSEVRRQSVSIALDLLLDATR</sequence>
<reference evidence="2 3" key="1">
    <citation type="submission" date="2018-07" db="EMBL/GenBank/DDBJ databases">
        <title>Venubactetium sediminum gen. nov., sp. nov., isolated from a marine solar saltern.</title>
        <authorList>
            <person name="Wang S."/>
        </authorList>
    </citation>
    <scope>NUCLEOTIDE SEQUENCE [LARGE SCALE GENOMIC DNA]</scope>
    <source>
        <strain evidence="2 3">WD2A32</strain>
    </source>
</reference>
<dbReference type="NCBIfam" id="TIGR00199">
    <property type="entry name" value="PncC_domain"/>
    <property type="match status" value="1"/>
</dbReference>
<keyword evidence="3" id="KW-1185">Reference proteome</keyword>
<dbReference type="Proteomes" id="UP000253941">
    <property type="component" value="Unassembled WGS sequence"/>
</dbReference>
<dbReference type="EMBL" id="QPMH01000007">
    <property type="protein sequence ID" value="RDD62101.1"/>
    <property type="molecule type" value="Genomic_DNA"/>
</dbReference>
<proteinExistence type="predicted"/>
<dbReference type="Pfam" id="PF02464">
    <property type="entry name" value="CinA"/>
    <property type="match status" value="1"/>
</dbReference>